<evidence type="ECO:0000256" key="1">
    <source>
        <dbReference type="SAM" id="MobiDB-lite"/>
    </source>
</evidence>
<dbReference type="Proteomes" id="UP001446871">
    <property type="component" value="Unassembled WGS sequence"/>
</dbReference>
<gene>
    <name evidence="2" type="ORF">PG996_005306</name>
</gene>
<keyword evidence="3" id="KW-1185">Reference proteome</keyword>
<protein>
    <submittedName>
        <fullName evidence="2">Uncharacterized protein</fullName>
    </submittedName>
</protein>
<organism evidence="2 3">
    <name type="scientific">Apiospora saccharicola</name>
    <dbReference type="NCBI Taxonomy" id="335842"/>
    <lineage>
        <taxon>Eukaryota</taxon>
        <taxon>Fungi</taxon>
        <taxon>Dikarya</taxon>
        <taxon>Ascomycota</taxon>
        <taxon>Pezizomycotina</taxon>
        <taxon>Sordariomycetes</taxon>
        <taxon>Xylariomycetidae</taxon>
        <taxon>Amphisphaeriales</taxon>
        <taxon>Apiosporaceae</taxon>
        <taxon>Apiospora</taxon>
    </lineage>
</organism>
<dbReference type="EMBL" id="JAQQWM010000003">
    <property type="protein sequence ID" value="KAK8071958.1"/>
    <property type="molecule type" value="Genomic_DNA"/>
</dbReference>
<name>A0ABR1VQ39_9PEZI</name>
<accession>A0ABR1VQ39</accession>
<comment type="caution">
    <text evidence="2">The sequence shown here is derived from an EMBL/GenBank/DDBJ whole genome shotgun (WGS) entry which is preliminary data.</text>
</comment>
<feature type="region of interest" description="Disordered" evidence="1">
    <location>
        <begin position="60"/>
        <end position="97"/>
    </location>
</feature>
<sequence length="127" mass="14086">MDAPQAYPSFELLRAQRQPPKLSMDMLRIRWQPFGPLEESIQVADNARSHRCLRMTSTTGRMTGWTSIPPHADDDEDGTSTWVAGSGDDEDDEDGLGRKLVRCHHAAIKAARAHRLLSSSGHPPNPT</sequence>
<proteinExistence type="predicted"/>
<evidence type="ECO:0000313" key="2">
    <source>
        <dbReference type="EMBL" id="KAK8071958.1"/>
    </source>
</evidence>
<evidence type="ECO:0000313" key="3">
    <source>
        <dbReference type="Proteomes" id="UP001446871"/>
    </source>
</evidence>
<reference evidence="2 3" key="1">
    <citation type="submission" date="2023-01" db="EMBL/GenBank/DDBJ databases">
        <title>Analysis of 21 Apiospora genomes using comparative genomics revels a genus with tremendous synthesis potential of carbohydrate active enzymes and secondary metabolites.</title>
        <authorList>
            <person name="Sorensen T."/>
        </authorList>
    </citation>
    <scope>NUCLEOTIDE SEQUENCE [LARGE SCALE GENOMIC DNA]</scope>
    <source>
        <strain evidence="2 3">CBS 83171</strain>
    </source>
</reference>